<feature type="region of interest" description="Disordered" evidence="1">
    <location>
        <begin position="410"/>
        <end position="446"/>
    </location>
</feature>
<proteinExistence type="predicted"/>
<sequence>MGRGALEAPRKKVGHDLGDVLGGDILEARQLVVSGCSERRRASRGAEAAPKGKGSDNGRGKSRSACGLDPDERLRPAGQLTAVGTGQCMEKVRCRLCDALLVDRDAFWWSQDKGIRAELKDIRFERQKWELWGRDTLTFALRSSDIVGTGLRLRLRARTEVRLGPLLVEGGVSDIGEVAVDLRHRALPACVDGRRGADGGVTWSSPVIVAPLAHVRGGTCGASAPAGQPVAHVALRFSVNEDPEEVLAAAEASTRSAVQRLDQGCMLARQECQGCVRRRCAGGLWRACARCGSGGAKAEPLDVGAAVARAEGRAWIARASLDAPLPAPDARPEGWVCHTEPSGRTYWHHEALGPAPWDPGGQGAAPKSDASGSSPGSGAPSPLPCPEEAPDGWLSHHGACGRTFWHHSALGPAPWLKQDGGAGAFGPEPQAREPELPPPRPGCARL</sequence>
<gene>
    <name evidence="2" type="ORF">PCOR1329_LOCUS76669</name>
</gene>
<feature type="region of interest" description="Disordered" evidence="1">
    <location>
        <begin position="347"/>
        <end position="390"/>
    </location>
</feature>
<comment type="caution">
    <text evidence="2">The sequence shown here is derived from an EMBL/GenBank/DDBJ whole genome shotgun (WGS) entry which is preliminary data.</text>
</comment>
<evidence type="ECO:0000313" key="2">
    <source>
        <dbReference type="EMBL" id="CAK0899043.1"/>
    </source>
</evidence>
<dbReference type="Proteomes" id="UP001189429">
    <property type="component" value="Unassembled WGS sequence"/>
</dbReference>
<evidence type="ECO:0008006" key="4">
    <source>
        <dbReference type="Google" id="ProtNLM"/>
    </source>
</evidence>
<name>A0ABN9XHI1_9DINO</name>
<feature type="region of interest" description="Disordered" evidence="1">
    <location>
        <begin position="42"/>
        <end position="73"/>
    </location>
</feature>
<keyword evidence="3" id="KW-1185">Reference proteome</keyword>
<organism evidence="2 3">
    <name type="scientific">Prorocentrum cordatum</name>
    <dbReference type="NCBI Taxonomy" id="2364126"/>
    <lineage>
        <taxon>Eukaryota</taxon>
        <taxon>Sar</taxon>
        <taxon>Alveolata</taxon>
        <taxon>Dinophyceae</taxon>
        <taxon>Prorocentrales</taxon>
        <taxon>Prorocentraceae</taxon>
        <taxon>Prorocentrum</taxon>
    </lineage>
</organism>
<feature type="compositionally biased region" description="Pro residues" evidence="1">
    <location>
        <begin position="436"/>
        <end position="446"/>
    </location>
</feature>
<evidence type="ECO:0000256" key="1">
    <source>
        <dbReference type="SAM" id="MobiDB-lite"/>
    </source>
</evidence>
<protein>
    <recommendedName>
        <fullName evidence="4">WW domain-containing protein</fullName>
    </recommendedName>
</protein>
<evidence type="ECO:0000313" key="3">
    <source>
        <dbReference type="Proteomes" id="UP001189429"/>
    </source>
</evidence>
<dbReference type="EMBL" id="CAUYUJ010020542">
    <property type="protein sequence ID" value="CAK0899043.1"/>
    <property type="molecule type" value="Genomic_DNA"/>
</dbReference>
<accession>A0ABN9XHI1</accession>
<feature type="compositionally biased region" description="Low complexity" evidence="1">
    <location>
        <begin position="364"/>
        <end position="380"/>
    </location>
</feature>
<reference evidence="2" key="1">
    <citation type="submission" date="2023-10" db="EMBL/GenBank/DDBJ databases">
        <authorList>
            <person name="Chen Y."/>
            <person name="Shah S."/>
            <person name="Dougan E. K."/>
            <person name="Thang M."/>
            <person name="Chan C."/>
        </authorList>
    </citation>
    <scope>NUCLEOTIDE SEQUENCE [LARGE SCALE GENOMIC DNA]</scope>
</reference>